<comment type="caution">
    <text evidence="1">The sequence shown here is derived from an EMBL/GenBank/DDBJ whole genome shotgun (WGS) entry which is preliminary data.</text>
</comment>
<organism evidence="1 2">
    <name type="scientific">Catharanthus roseus</name>
    <name type="common">Madagascar periwinkle</name>
    <name type="synonym">Vinca rosea</name>
    <dbReference type="NCBI Taxonomy" id="4058"/>
    <lineage>
        <taxon>Eukaryota</taxon>
        <taxon>Viridiplantae</taxon>
        <taxon>Streptophyta</taxon>
        <taxon>Embryophyta</taxon>
        <taxon>Tracheophyta</taxon>
        <taxon>Spermatophyta</taxon>
        <taxon>Magnoliopsida</taxon>
        <taxon>eudicotyledons</taxon>
        <taxon>Gunneridae</taxon>
        <taxon>Pentapetalae</taxon>
        <taxon>asterids</taxon>
        <taxon>lamiids</taxon>
        <taxon>Gentianales</taxon>
        <taxon>Apocynaceae</taxon>
        <taxon>Rauvolfioideae</taxon>
        <taxon>Vinceae</taxon>
        <taxon>Catharanthinae</taxon>
        <taxon>Catharanthus</taxon>
    </lineage>
</organism>
<name>A0ACC0A4T4_CATRO</name>
<sequence length="992" mass="110295">MEMETEITKSEHGGLQLATVASADSQKAWHIFALLLSLGRPTPLVELASRCTLFSATPNLVEFLCGIHNSPICLTPNHFVTFSSTGCIAIARFVTNSNITLNYLPRLRRFEFMLRDNKIDEEALKTYFRKRRRMISDDNYLPVAKRRRILDNLGENGHSLVLALPSRTECASEKEKAMVTASFFSDSFYGTSSSGPGNTGYGNGKAIAELAAGSEVEHPYTAQYFNFLDDYNFLYASMSGQKISKANREITDINIEQDSAVSRMDKMDDDRFTRNINYLATSFMERDQQMKAHQTEIEALIHANGSTFEDEHSINSFCSGRYSVSKPIDTAGIDKLPKDKQLGNASKSPNKTVPSIEKEKSKTPLKSPVMLTENSLSLGKNQQAKSTTKLNPEQKNAPSQRLPSIGATLGNGKVGRPPAKEPLSKRDKKSILPKQNLQHNYKQVMDAKEKRDSCNKVGESSCIAANDQPDQRVLPDFEAFVAEEQEGSGGYGTVYKARRKSDGVTFAIKCPHANANKNHVNNEMKMLERFGGKNFVIKYEGSFKSGNSDCLVLEHVEHDRPEVLKRDIDVSEIQWYGYCMFRALASLHKQGIVHRDVKPGNFLFNRKACKGYLIDFNLALDLNQKHGATVDKTKAGRDVSFNLVPLPHGTSLPSAKNRKLATVKALEVAHQEQGKVSNSTFLSKNMKKEAQRPKTHNEVANRNIAKREGADGSGVTSAKDATSTRTPSGEKFREPIPCRGRKELISLVHEALQGTNQKPVSVPVSKRKRIAAPPRQADCKFVYLTPMPLHSAGAAVAGAGLLKNKGDGKQNREGPCVGTKGFRAPEVLVRSQHQGPKVDIWSAGVTLLYMMIGRTPFAGDPDQNIKEIAKLRGSEDLWEVAKLHNRESSFPTDLLDIKSLPSLKLQDWCKQNTRRSGFLDIIPKSLFDLVDKCLTVNPRLRISAEEALRHEYFASCHEAFRRHRLLRQGISSNSGSNVILNEESQQMCEEVS</sequence>
<evidence type="ECO:0000313" key="2">
    <source>
        <dbReference type="Proteomes" id="UP001060085"/>
    </source>
</evidence>
<keyword evidence="2" id="KW-1185">Reference proteome</keyword>
<accession>A0ACC0A4T4</accession>
<dbReference type="Proteomes" id="UP001060085">
    <property type="component" value="Linkage Group LG07"/>
</dbReference>
<dbReference type="EMBL" id="CM044707">
    <property type="protein sequence ID" value="KAI5655781.1"/>
    <property type="molecule type" value="Genomic_DNA"/>
</dbReference>
<gene>
    <name evidence="1" type="ORF">M9H77_32968</name>
</gene>
<reference evidence="2" key="1">
    <citation type="journal article" date="2023" name="Nat. Plants">
        <title>Single-cell RNA sequencing provides a high-resolution roadmap for understanding the multicellular compartmentation of specialized metabolism.</title>
        <authorList>
            <person name="Sun S."/>
            <person name="Shen X."/>
            <person name="Li Y."/>
            <person name="Li Y."/>
            <person name="Wang S."/>
            <person name="Li R."/>
            <person name="Zhang H."/>
            <person name="Shen G."/>
            <person name="Guo B."/>
            <person name="Wei J."/>
            <person name="Xu J."/>
            <person name="St-Pierre B."/>
            <person name="Chen S."/>
            <person name="Sun C."/>
        </authorList>
    </citation>
    <scope>NUCLEOTIDE SEQUENCE [LARGE SCALE GENOMIC DNA]</scope>
</reference>
<proteinExistence type="predicted"/>
<evidence type="ECO:0000313" key="1">
    <source>
        <dbReference type="EMBL" id="KAI5655781.1"/>
    </source>
</evidence>
<protein>
    <submittedName>
        <fullName evidence="1">Uncharacterized protein</fullName>
    </submittedName>
</protein>